<gene>
    <name evidence="2" type="ORF">EXIGLDRAFT_718432</name>
</gene>
<feature type="compositionally biased region" description="Basic and acidic residues" evidence="1">
    <location>
        <begin position="566"/>
        <end position="582"/>
    </location>
</feature>
<evidence type="ECO:0000313" key="2">
    <source>
        <dbReference type="EMBL" id="KZV92342.1"/>
    </source>
</evidence>
<evidence type="ECO:0000313" key="3">
    <source>
        <dbReference type="Proteomes" id="UP000077266"/>
    </source>
</evidence>
<proteinExistence type="predicted"/>
<feature type="compositionally biased region" description="Acidic residues" evidence="1">
    <location>
        <begin position="583"/>
        <end position="595"/>
    </location>
</feature>
<reference evidence="2 3" key="1">
    <citation type="journal article" date="2016" name="Mol. Biol. Evol.">
        <title>Comparative Genomics of Early-Diverging Mushroom-Forming Fungi Provides Insights into the Origins of Lignocellulose Decay Capabilities.</title>
        <authorList>
            <person name="Nagy L.G."/>
            <person name="Riley R."/>
            <person name="Tritt A."/>
            <person name="Adam C."/>
            <person name="Daum C."/>
            <person name="Floudas D."/>
            <person name="Sun H."/>
            <person name="Yadav J.S."/>
            <person name="Pangilinan J."/>
            <person name="Larsson K.H."/>
            <person name="Matsuura K."/>
            <person name="Barry K."/>
            <person name="Labutti K."/>
            <person name="Kuo R."/>
            <person name="Ohm R.A."/>
            <person name="Bhattacharya S.S."/>
            <person name="Shirouzu T."/>
            <person name="Yoshinaga Y."/>
            <person name="Martin F.M."/>
            <person name="Grigoriev I.V."/>
            <person name="Hibbett D.S."/>
        </authorList>
    </citation>
    <scope>NUCLEOTIDE SEQUENCE [LARGE SCALE GENOMIC DNA]</scope>
    <source>
        <strain evidence="2 3">HHB12029</strain>
    </source>
</reference>
<evidence type="ECO:0000256" key="1">
    <source>
        <dbReference type="SAM" id="MobiDB-lite"/>
    </source>
</evidence>
<keyword evidence="3" id="KW-1185">Reference proteome</keyword>
<protein>
    <submittedName>
        <fullName evidence="2">Uncharacterized protein</fullName>
    </submittedName>
</protein>
<sequence>MAVVPRSQASAILSTGLSAATVALNVAGAAADAVPIAKQILNSAAHISAAAERIQKKRETMYLLVEKADIYATQIDIAVAGRVLDTSLQRRLARLYSVFLKIEELVDIQAGSKNNVLARVWYNVVRKPNRAETLVVKLEQEIQLFQLLTGIQLSLVVDNTARIVDDTARAVAADMRYDGQFRVLRDCDIDKRDIIERRETDEGTVVWASARVDGQLMVIRYFDSSSNAKRNDGVVAEVAQQRRTPYHEYLENVKKVSTIIGSHPHVVQLYGRHVQGPAAVFRSGTYPLKDHVRNMTATKCDIESSSAECIRLAYKIVDASFHLEDTHGLMWIGERVTIDEYGEPHIGLFDDIALADSEQQLPPKALYVCNDMFIWFGGRRRKETDVVDQVHDSHLHSTITQQLRDGNDTDSLQQVWDIIRREQLLVGYHKSVFRVRSGNLSLSHEMIARARRLFQMCASTPTIKFMEGVLLGDAATASPVRVDFWRNGDRDYLDVQICTYDGRHLRLEYFDISLPVGGPLSAKVLAAGLPGDFYSSDGSSVTIYQNYGRGDYSEYDTESGGSVVEYSKHDDGEALEDEHGVDDAEDSEKEGEDYETAQGNETGD</sequence>
<dbReference type="AlphaFoldDB" id="A0A165HR49"/>
<dbReference type="OrthoDB" id="3319207at2759"/>
<dbReference type="Proteomes" id="UP000077266">
    <property type="component" value="Unassembled WGS sequence"/>
</dbReference>
<dbReference type="InParanoid" id="A0A165HR49"/>
<dbReference type="EMBL" id="KV426010">
    <property type="protein sequence ID" value="KZV92342.1"/>
    <property type="molecule type" value="Genomic_DNA"/>
</dbReference>
<organism evidence="2 3">
    <name type="scientific">Exidia glandulosa HHB12029</name>
    <dbReference type="NCBI Taxonomy" id="1314781"/>
    <lineage>
        <taxon>Eukaryota</taxon>
        <taxon>Fungi</taxon>
        <taxon>Dikarya</taxon>
        <taxon>Basidiomycota</taxon>
        <taxon>Agaricomycotina</taxon>
        <taxon>Agaricomycetes</taxon>
        <taxon>Auriculariales</taxon>
        <taxon>Exidiaceae</taxon>
        <taxon>Exidia</taxon>
    </lineage>
</organism>
<accession>A0A165HR49</accession>
<feature type="region of interest" description="Disordered" evidence="1">
    <location>
        <begin position="554"/>
        <end position="604"/>
    </location>
</feature>
<name>A0A165HR49_EXIGL</name>